<reference evidence="1 2" key="1">
    <citation type="submission" date="2018-11" db="EMBL/GenBank/DDBJ databases">
        <title>Genome sequence of Apiotrichum porosum DSM 27194.</title>
        <authorList>
            <person name="Aliyu H."/>
            <person name="Gorte O."/>
            <person name="Ochsenreither K."/>
        </authorList>
    </citation>
    <scope>NUCLEOTIDE SEQUENCE [LARGE SCALE GENOMIC DNA]</scope>
    <source>
        <strain evidence="1 2">DSM 27194</strain>
    </source>
</reference>
<sequence>MRKYLQPTLVPLLLRPNPPTAYELWLVGGSTDASLGVYFKIAFVAGEALNAYGFAGRRRLHLADFERSFECSQEALDVEDPLNVHLLHAALPTARVHSVPQSAHLYVVPRLRIPPAEAERLQCDTAIHLSELLLVRILGTLKDSTIRAHASPWTVAQFAQVYAPGNSKDQATEAISRRPMSTCLLTLASDIPYIAQQAYMKKYGKEILHPRRTMEARELKAAADAGDELAQYTYTTTRASINTGNQRRYDPVRDTAAEGDVAQLMPEVARRAAEHQEQDIAAGDIDAIQKQYDKAAKQDTYDKTRHSGMSVVALNQKRRATTALTSRLWPRRLARVAASLRAVYLIIPTFEGDHMYTSDNVPRISSRGLNLQRNWQSAADAMNGKRRSLEDRT</sequence>
<evidence type="ECO:0000313" key="1">
    <source>
        <dbReference type="EMBL" id="RSH84623.1"/>
    </source>
</evidence>
<organism evidence="1 2">
    <name type="scientific">Apiotrichum porosum</name>
    <dbReference type="NCBI Taxonomy" id="105984"/>
    <lineage>
        <taxon>Eukaryota</taxon>
        <taxon>Fungi</taxon>
        <taxon>Dikarya</taxon>
        <taxon>Basidiomycota</taxon>
        <taxon>Agaricomycotina</taxon>
        <taxon>Tremellomycetes</taxon>
        <taxon>Trichosporonales</taxon>
        <taxon>Trichosporonaceae</taxon>
        <taxon>Apiotrichum</taxon>
    </lineage>
</organism>
<gene>
    <name evidence="1" type="ORF">EHS24_006147</name>
</gene>
<comment type="caution">
    <text evidence="1">The sequence shown here is derived from an EMBL/GenBank/DDBJ whole genome shotgun (WGS) entry which is preliminary data.</text>
</comment>
<accession>A0A427Y0Q6</accession>
<name>A0A427Y0Q6_9TREE</name>
<proteinExistence type="predicted"/>
<evidence type="ECO:0000313" key="2">
    <source>
        <dbReference type="Proteomes" id="UP000279236"/>
    </source>
</evidence>
<dbReference type="AlphaFoldDB" id="A0A427Y0Q6"/>
<keyword evidence="2" id="KW-1185">Reference proteome</keyword>
<dbReference type="GeneID" id="39590690"/>
<dbReference type="EMBL" id="RSCE01000003">
    <property type="protein sequence ID" value="RSH84623.1"/>
    <property type="molecule type" value="Genomic_DNA"/>
</dbReference>
<dbReference type="RefSeq" id="XP_028478071.1">
    <property type="nucleotide sequence ID" value="XM_028621619.1"/>
</dbReference>
<protein>
    <submittedName>
        <fullName evidence="1">Uncharacterized protein</fullName>
    </submittedName>
</protein>
<dbReference type="Proteomes" id="UP000279236">
    <property type="component" value="Unassembled WGS sequence"/>
</dbReference>